<accession>A0A3M7TKS1</accession>
<evidence type="ECO:0000313" key="2">
    <source>
        <dbReference type="Proteomes" id="UP000278746"/>
    </source>
</evidence>
<gene>
    <name evidence="1" type="ORF">EBO34_20330</name>
</gene>
<dbReference type="OrthoDB" id="2380109at2"/>
<dbReference type="EMBL" id="RHIB01000006">
    <property type="protein sequence ID" value="RNA65959.1"/>
    <property type="molecule type" value="Genomic_DNA"/>
</dbReference>
<dbReference type="AlphaFoldDB" id="A0A3M7TKS1"/>
<dbReference type="Proteomes" id="UP000278746">
    <property type="component" value="Unassembled WGS sequence"/>
</dbReference>
<sequence>MDEILLNFSQNIISSLTSGHTTVKNYRQVPKVSQTRFSLTSSVLTKESNTMTSHPFLLPFQSIDYVKQYLAAKYEAQKLSNARTLAYKNGYPFLYYLEMGKQYVSQSEVAPLSTQPVLLFYGCVQWMKACLLTVDPEYPGTTQVLAHGVTARKRKKQDYSFLEDEVKVQKEGLFPYFSEQMFHVKQLTGEKYKLNYVFRRIPEMASLIEKLYDHKPITKISVSDQNVALPPLLLKNLEMELPRFLSLLKAEGIHMKGEKQGNSFVLTPAGDFNVHPYLPIRHNESLYLPNDRAAFLPLPELLSHYLILYSLSMICRYETEWWCELLHSFSSNDFPCIEHFLTISKYKLPQLIEDLLTSQRFTH</sequence>
<name>A0A3M7TKS1_9BACI</name>
<comment type="caution">
    <text evidence="1">The sequence shown here is derived from an EMBL/GenBank/DDBJ whole genome shotgun (WGS) entry which is preliminary data.</text>
</comment>
<protein>
    <recommendedName>
        <fullName evidence="3">YaaC-like Protein</fullName>
    </recommendedName>
</protein>
<dbReference type="Pfam" id="PF14175">
    <property type="entry name" value="YaaC"/>
    <property type="match status" value="1"/>
</dbReference>
<keyword evidence="2" id="KW-1185">Reference proteome</keyword>
<evidence type="ECO:0000313" key="1">
    <source>
        <dbReference type="EMBL" id="RNA65959.1"/>
    </source>
</evidence>
<dbReference type="InterPro" id="IPR026988">
    <property type="entry name" value="YaaC-like"/>
</dbReference>
<evidence type="ECO:0008006" key="3">
    <source>
        <dbReference type="Google" id="ProtNLM"/>
    </source>
</evidence>
<proteinExistence type="predicted"/>
<organism evidence="1 2">
    <name type="scientific">Alteribacter keqinensis</name>
    <dbReference type="NCBI Taxonomy" id="2483800"/>
    <lineage>
        <taxon>Bacteria</taxon>
        <taxon>Bacillati</taxon>
        <taxon>Bacillota</taxon>
        <taxon>Bacilli</taxon>
        <taxon>Bacillales</taxon>
        <taxon>Bacillaceae</taxon>
        <taxon>Alteribacter</taxon>
    </lineage>
</organism>
<reference evidence="1 2" key="1">
    <citation type="submission" date="2018-10" db="EMBL/GenBank/DDBJ databases">
        <title>Bacillus Keqinensis sp. nov., a moderately halophilic bacterium isolated from a saline-alkaline lake.</title>
        <authorList>
            <person name="Wang H."/>
        </authorList>
    </citation>
    <scope>NUCLEOTIDE SEQUENCE [LARGE SCALE GENOMIC DNA]</scope>
    <source>
        <strain evidence="1 2">KQ-3</strain>
    </source>
</reference>